<feature type="region of interest" description="Disordered" evidence="1">
    <location>
        <begin position="1"/>
        <end position="24"/>
    </location>
</feature>
<keyword evidence="3" id="KW-1185">Reference proteome</keyword>
<evidence type="ECO:0000313" key="2">
    <source>
        <dbReference type="EMBL" id="GHH84458.1"/>
    </source>
</evidence>
<evidence type="ECO:0008006" key="4">
    <source>
        <dbReference type="Google" id="ProtNLM"/>
    </source>
</evidence>
<protein>
    <recommendedName>
        <fullName evidence="4">Antitoxin</fullName>
    </recommendedName>
</protein>
<evidence type="ECO:0000313" key="3">
    <source>
        <dbReference type="Proteomes" id="UP000617734"/>
    </source>
</evidence>
<accession>A0A919GGT1</accession>
<name>A0A919GGT1_9ACTN</name>
<reference evidence="2" key="2">
    <citation type="submission" date="2020-09" db="EMBL/GenBank/DDBJ databases">
        <authorList>
            <person name="Sun Q."/>
            <person name="Ohkuma M."/>
        </authorList>
    </citation>
    <scope>NUCLEOTIDE SEQUENCE</scope>
    <source>
        <strain evidence="2">JCM 4646</strain>
    </source>
</reference>
<dbReference type="Proteomes" id="UP000617734">
    <property type="component" value="Unassembled WGS sequence"/>
</dbReference>
<dbReference type="AlphaFoldDB" id="A0A919GGT1"/>
<gene>
    <name evidence="2" type="ORF">GCM10018781_73740</name>
</gene>
<sequence>MRCGRPVRCDGPAPPGAGPVPAPAGYRGRYPAGTIGAMPALNIEYTEHELAAIRAAAAADGKSVKAYVHDLSVREQQRRTFVDHAVAFWNEHVEEFDAAFPEDAPPARPAAA</sequence>
<dbReference type="EMBL" id="BNBO01000074">
    <property type="protein sequence ID" value="GHH84458.1"/>
    <property type="molecule type" value="Genomic_DNA"/>
</dbReference>
<dbReference type="Pfam" id="PF09386">
    <property type="entry name" value="ParD"/>
    <property type="match status" value="1"/>
</dbReference>
<proteinExistence type="predicted"/>
<reference evidence="2" key="1">
    <citation type="journal article" date="2014" name="Int. J. Syst. Evol. Microbiol.">
        <title>Complete genome sequence of Corynebacterium casei LMG S-19264T (=DSM 44701T), isolated from a smear-ripened cheese.</title>
        <authorList>
            <consortium name="US DOE Joint Genome Institute (JGI-PGF)"/>
            <person name="Walter F."/>
            <person name="Albersmeier A."/>
            <person name="Kalinowski J."/>
            <person name="Ruckert C."/>
        </authorList>
    </citation>
    <scope>NUCLEOTIDE SEQUENCE</scope>
    <source>
        <strain evidence="2">JCM 4646</strain>
    </source>
</reference>
<dbReference type="InterPro" id="IPR022789">
    <property type="entry name" value="ParD"/>
</dbReference>
<feature type="compositionally biased region" description="Pro residues" evidence="1">
    <location>
        <begin position="12"/>
        <end position="22"/>
    </location>
</feature>
<comment type="caution">
    <text evidence="2">The sequence shown here is derived from an EMBL/GenBank/DDBJ whole genome shotgun (WGS) entry which is preliminary data.</text>
</comment>
<evidence type="ECO:0000256" key="1">
    <source>
        <dbReference type="SAM" id="MobiDB-lite"/>
    </source>
</evidence>
<organism evidence="2 3">
    <name type="scientific">Kitasatospora indigofera</name>
    <dbReference type="NCBI Taxonomy" id="67307"/>
    <lineage>
        <taxon>Bacteria</taxon>
        <taxon>Bacillati</taxon>
        <taxon>Actinomycetota</taxon>
        <taxon>Actinomycetes</taxon>
        <taxon>Kitasatosporales</taxon>
        <taxon>Streptomycetaceae</taxon>
        <taxon>Kitasatospora</taxon>
    </lineage>
</organism>